<keyword evidence="4" id="KW-1185">Reference proteome</keyword>
<protein>
    <submittedName>
        <fullName evidence="3">Dihydrodipicolinate reductase (Dhpr)</fullName>
        <ecNumber evidence="3">1.17.1.8</ecNumber>
    </submittedName>
</protein>
<reference evidence="3 4" key="1">
    <citation type="submission" date="2016-02" db="EMBL/GenBank/DDBJ databases">
        <authorList>
            <consortium name="Pathogen Informatics"/>
        </authorList>
    </citation>
    <scope>NUCLEOTIDE SEQUENCE [LARGE SCALE GENOMIC DNA]</scope>
    <source>
        <strain evidence="3 4">RC20</strain>
    </source>
</reference>
<dbReference type="InterPro" id="IPR029063">
    <property type="entry name" value="SAM-dependent_MTases_sf"/>
</dbReference>
<dbReference type="OrthoDB" id="9794208at2"/>
<dbReference type="SUPFAM" id="SSF53335">
    <property type="entry name" value="S-adenosyl-L-methionine-dependent methyltransferases"/>
    <property type="match status" value="1"/>
</dbReference>
<dbReference type="PANTHER" id="PTHR12049:SF7">
    <property type="entry name" value="PROTEIN ARGININE METHYLTRANSFERASE NDUFAF7, MITOCHONDRIAL"/>
    <property type="match status" value="1"/>
</dbReference>
<dbReference type="EC" id="1.17.1.8" evidence="3"/>
<dbReference type="RefSeq" id="WP_075540496.1">
    <property type="nucleotide sequence ID" value="NZ_CP053844.1"/>
</dbReference>
<evidence type="ECO:0000256" key="1">
    <source>
        <dbReference type="ARBA" id="ARBA00022603"/>
    </source>
</evidence>
<keyword evidence="3" id="KW-0560">Oxidoreductase</keyword>
<keyword evidence="1" id="KW-0489">Methyltransferase</keyword>
<organism evidence="3 4">
    <name type="scientific">Campylobacter geochelonis</name>
    <dbReference type="NCBI Taxonomy" id="1780362"/>
    <lineage>
        <taxon>Bacteria</taxon>
        <taxon>Pseudomonadati</taxon>
        <taxon>Campylobacterota</taxon>
        <taxon>Epsilonproteobacteria</taxon>
        <taxon>Campylobacterales</taxon>
        <taxon>Campylobacteraceae</taxon>
        <taxon>Campylobacter</taxon>
    </lineage>
</organism>
<dbReference type="GO" id="GO:0035243">
    <property type="term" value="F:protein-arginine omega-N symmetric methyltransferase activity"/>
    <property type="evidence" value="ECO:0007669"/>
    <property type="project" value="TreeGrafter"/>
</dbReference>
<evidence type="ECO:0000313" key="3">
    <source>
        <dbReference type="EMBL" id="CZE48943.1"/>
    </source>
</evidence>
<dbReference type="GO" id="GO:0008839">
    <property type="term" value="F:4-hydroxy-tetrahydrodipicolinate reductase"/>
    <property type="evidence" value="ECO:0007669"/>
    <property type="project" value="UniProtKB-EC"/>
</dbReference>
<dbReference type="Gene3D" id="3.40.50.12710">
    <property type="match status" value="1"/>
</dbReference>
<dbReference type="Pfam" id="PF02636">
    <property type="entry name" value="Methyltransf_28"/>
    <property type="match status" value="1"/>
</dbReference>
<dbReference type="InterPro" id="IPR038375">
    <property type="entry name" value="NDUFAF7_sf"/>
</dbReference>
<gene>
    <name evidence="3" type="ORF">ERS672216_01672</name>
</gene>
<keyword evidence="2" id="KW-0808">Transferase</keyword>
<dbReference type="AlphaFoldDB" id="A0A128EL24"/>
<dbReference type="PANTHER" id="PTHR12049">
    <property type="entry name" value="PROTEIN ARGININE METHYLTRANSFERASE NDUFAF7, MITOCHONDRIAL"/>
    <property type="match status" value="1"/>
</dbReference>
<dbReference type="InterPro" id="IPR003788">
    <property type="entry name" value="NDUFAF7"/>
</dbReference>
<proteinExistence type="predicted"/>
<accession>A0A128EL24</accession>
<dbReference type="Proteomes" id="UP000069632">
    <property type="component" value="Unassembled WGS sequence"/>
</dbReference>
<dbReference type="EMBL" id="FIZP01000012">
    <property type="protein sequence ID" value="CZE48943.1"/>
    <property type="molecule type" value="Genomic_DNA"/>
</dbReference>
<evidence type="ECO:0000313" key="4">
    <source>
        <dbReference type="Proteomes" id="UP000069632"/>
    </source>
</evidence>
<name>A0A128EL24_9BACT</name>
<dbReference type="GO" id="GO:0032259">
    <property type="term" value="P:methylation"/>
    <property type="evidence" value="ECO:0007669"/>
    <property type="project" value="UniProtKB-KW"/>
</dbReference>
<evidence type="ECO:0000256" key="2">
    <source>
        <dbReference type="ARBA" id="ARBA00022679"/>
    </source>
</evidence>
<sequence>MKFSEFFNSWLHENYYKKGVKVGKGGDFYTSVSVGSFFGICIAKKILSLKDKFSGKISIVEIGANEGYLLADIVQGIYTFAPNLLSDFEFCIIEPHENLQILQKRTFQERFGDDVLVEIFNSLNKCEFKNAIFISNELIDSFTCEVVDDKNMLFIEDFKPVFKKADEKTLNLALKFGIKKGEIPLNLESFVSEICQSAAKFSFITFDYGDMWARGEFSLRIYNKHSVYNFFECENLSQFFGKSDITYDVNFAVLKDIFLQNDGVKFEKFCSQGRAILDFGAVEVLELLLEKGGENAYKNGANQLKRLTHPDELGSRFKMIEFSKGI</sequence>